<evidence type="ECO:0000313" key="2">
    <source>
        <dbReference type="Proteomes" id="UP001144110"/>
    </source>
</evidence>
<proteinExistence type="predicted"/>
<evidence type="ECO:0000313" key="1">
    <source>
        <dbReference type="EMBL" id="MDF2954374.1"/>
    </source>
</evidence>
<organism evidence="1 2">
    <name type="scientific">Candidatus Thermodesulfobacterium syntrophicum</name>
    <dbReference type="NCBI Taxonomy" id="3060442"/>
    <lineage>
        <taxon>Bacteria</taxon>
        <taxon>Pseudomonadati</taxon>
        <taxon>Thermodesulfobacteriota</taxon>
        <taxon>Thermodesulfobacteria</taxon>
        <taxon>Thermodesulfobacteriales</taxon>
        <taxon>Thermodesulfobacteriaceae</taxon>
        <taxon>Thermodesulfobacterium</taxon>
    </lineage>
</organism>
<comment type="caution">
    <text evidence="1">The sequence shown here is derived from an EMBL/GenBank/DDBJ whole genome shotgun (WGS) entry which is preliminary data.</text>
</comment>
<protein>
    <submittedName>
        <fullName evidence="1">Uncharacterized protein</fullName>
    </submittedName>
</protein>
<dbReference type="EMBL" id="JAPHEG010000011">
    <property type="protein sequence ID" value="MDF2954374.1"/>
    <property type="molecule type" value="Genomic_DNA"/>
</dbReference>
<dbReference type="Proteomes" id="UP001144110">
    <property type="component" value="Unassembled WGS sequence"/>
</dbReference>
<accession>A0AAE3TG88</accession>
<name>A0AAE3TG88_9BACT</name>
<reference evidence="1" key="1">
    <citation type="submission" date="2022-11" db="EMBL/GenBank/DDBJ databases">
        <title>Candidatus Alkanophaga archaea from heated hydrothermal vent sediment oxidize petroleum alkanes.</title>
        <authorList>
            <person name="Zehnle H."/>
            <person name="Laso-Perez R."/>
            <person name="Lipp J."/>
            <person name="Teske A."/>
            <person name="Wegener G."/>
        </authorList>
    </citation>
    <scope>NUCLEOTIDE SEQUENCE</scope>
    <source>
        <strain evidence="1">MCA70</strain>
    </source>
</reference>
<gene>
    <name evidence="1" type="ORF">OD816_001619</name>
</gene>
<dbReference type="AlphaFoldDB" id="A0AAE3TG88"/>
<sequence length="147" mass="16422">METPARISGENKEVFRRVLICCFWKLFRTTLLLIPSLRRRQQGRRVGEKFLSRKIIQDCGYQINADVNGAKNILRRAVGYMLMAGAVVTQPDGERFVLNHTPQPHASGGCPPMEGGGHGRATGFMPLPVSFLQDNVKVVLNCLRLES</sequence>